<comment type="caution">
    <text evidence="2">The sequence shown here is derived from an EMBL/GenBank/DDBJ whole genome shotgun (WGS) entry which is preliminary data.</text>
</comment>
<protein>
    <recommendedName>
        <fullName evidence="3">DUF5681 domain-containing protein</fullName>
    </recommendedName>
</protein>
<gene>
    <name evidence="2" type="ORF">LCGC14_1658590</name>
</gene>
<sequence>MSKTKSKPRTVGADGRTKEGKFVKGNQCSVGNKSKTNEKSKALKQALIEAIDEKDIRAICRGLARKAKKGDVAAAKEIFDRLWGRAKQEVEIGAEDNLKSFIGWLVGRNGDDSQN</sequence>
<proteinExistence type="predicted"/>
<accession>A0A0F9HUS4</accession>
<evidence type="ECO:0000256" key="1">
    <source>
        <dbReference type="SAM" id="MobiDB-lite"/>
    </source>
</evidence>
<dbReference type="EMBL" id="LAZR01014055">
    <property type="protein sequence ID" value="KKM19146.1"/>
    <property type="molecule type" value="Genomic_DNA"/>
</dbReference>
<feature type="region of interest" description="Disordered" evidence="1">
    <location>
        <begin position="1"/>
        <end position="39"/>
    </location>
</feature>
<reference evidence="2" key="1">
    <citation type="journal article" date="2015" name="Nature">
        <title>Complex archaea that bridge the gap between prokaryotes and eukaryotes.</title>
        <authorList>
            <person name="Spang A."/>
            <person name="Saw J.H."/>
            <person name="Jorgensen S.L."/>
            <person name="Zaremba-Niedzwiedzka K."/>
            <person name="Martijn J."/>
            <person name="Lind A.E."/>
            <person name="van Eijk R."/>
            <person name="Schleper C."/>
            <person name="Guy L."/>
            <person name="Ettema T.J."/>
        </authorList>
    </citation>
    <scope>NUCLEOTIDE SEQUENCE</scope>
</reference>
<evidence type="ECO:0000313" key="2">
    <source>
        <dbReference type="EMBL" id="KKM19146.1"/>
    </source>
</evidence>
<dbReference type="AlphaFoldDB" id="A0A0F9HUS4"/>
<name>A0A0F9HUS4_9ZZZZ</name>
<evidence type="ECO:0008006" key="3">
    <source>
        <dbReference type="Google" id="ProtNLM"/>
    </source>
</evidence>
<organism evidence="2">
    <name type="scientific">marine sediment metagenome</name>
    <dbReference type="NCBI Taxonomy" id="412755"/>
    <lineage>
        <taxon>unclassified sequences</taxon>
        <taxon>metagenomes</taxon>
        <taxon>ecological metagenomes</taxon>
    </lineage>
</organism>